<keyword evidence="1" id="KW-0812">Transmembrane</keyword>
<sequence>MLQNKKWFKVVIYIMLFVMLLSSLLFTAGLFFTS</sequence>
<protein>
    <submittedName>
        <fullName evidence="2">Stressosome-associated protein Prli42</fullName>
    </submittedName>
</protein>
<proteinExistence type="predicted"/>
<keyword evidence="1" id="KW-0472">Membrane</keyword>
<gene>
    <name evidence="2" type="primary">prli42</name>
    <name evidence="2" type="ORF">GC096_10545</name>
</gene>
<keyword evidence="1" id="KW-1133">Transmembrane helix</keyword>
<dbReference type="InterPro" id="IPR049722">
    <property type="entry name" value="Prli42-like"/>
</dbReference>
<dbReference type="RefSeq" id="WP_157256922.1">
    <property type="nucleotide sequence ID" value="NZ_WHNY01000034.1"/>
</dbReference>
<name>A0ABX1X7Q4_9BACL</name>
<dbReference type="EMBL" id="WHNY01000034">
    <property type="protein sequence ID" value="NOU64467.1"/>
    <property type="molecule type" value="Genomic_DNA"/>
</dbReference>
<accession>A0ABX1X7Q4</accession>
<dbReference type="Proteomes" id="UP000653578">
    <property type="component" value="Unassembled WGS sequence"/>
</dbReference>
<dbReference type="NCBIfam" id="NF033880">
    <property type="entry name" value="Prli42"/>
    <property type="match status" value="1"/>
</dbReference>
<reference evidence="2 3" key="1">
    <citation type="submission" date="2019-10" db="EMBL/GenBank/DDBJ databases">
        <title>Description of Paenibacillus humi sp. nov.</title>
        <authorList>
            <person name="Carlier A."/>
            <person name="Qi S."/>
        </authorList>
    </citation>
    <scope>NUCLEOTIDE SEQUENCE [LARGE SCALE GENOMIC DNA]</scope>
    <source>
        <strain evidence="2 3">LMG 31461</strain>
    </source>
</reference>
<comment type="caution">
    <text evidence="2">The sequence shown here is derived from an EMBL/GenBank/DDBJ whole genome shotgun (WGS) entry which is preliminary data.</text>
</comment>
<evidence type="ECO:0000313" key="3">
    <source>
        <dbReference type="Proteomes" id="UP000653578"/>
    </source>
</evidence>
<evidence type="ECO:0000313" key="2">
    <source>
        <dbReference type="EMBL" id="NOU64467.1"/>
    </source>
</evidence>
<evidence type="ECO:0000256" key="1">
    <source>
        <dbReference type="SAM" id="Phobius"/>
    </source>
</evidence>
<feature type="transmembrane region" description="Helical" evidence="1">
    <location>
        <begin position="12"/>
        <end position="32"/>
    </location>
</feature>
<keyword evidence="3" id="KW-1185">Reference proteome</keyword>
<organism evidence="2 3">
    <name type="scientific">Paenibacillus plantarum</name>
    <dbReference type="NCBI Taxonomy" id="2654975"/>
    <lineage>
        <taxon>Bacteria</taxon>
        <taxon>Bacillati</taxon>
        <taxon>Bacillota</taxon>
        <taxon>Bacilli</taxon>
        <taxon>Bacillales</taxon>
        <taxon>Paenibacillaceae</taxon>
        <taxon>Paenibacillus</taxon>
    </lineage>
</organism>